<organism evidence="3 4">
    <name type="scientific">Drechslerella dactyloides</name>
    <name type="common">Nematode-trapping fungus</name>
    <name type="synonym">Arthrobotrys dactyloides</name>
    <dbReference type="NCBI Taxonomy" id="74499"/>
    <lineage>
        <taxon>Eukaryota</taxon>
        <taxon>Fungi</taxon>
        <taxon>Dikarya</taxon>
        <taxon>Ascomycota</taxon>
        <taxon>Pezizomycotina</taxon>
        <taxon>Orbiliomycetes</taxon>
        <taxon>Orbiliales</taxon>
        <taxon>Orbiliaceae</taxon>
        <taxon>Drechslerella</taxon>
    </lineage>
</organism>
<feature type="region of interest" description="Disordered" evidence="1">
    <location>
        <begin position="723"/>
        <end position="745"/>
    </location>
</feature>
<feature type="chain" id="PRO_5042256148" evidence="2">
    <location>
        <begin position="30"/>
        <end position="1011"/>
    </location>
</feature>
<accession>A0AAD6IXM1</accession>
<dbReference type="Proteomes" id="UP001221413">
    <property type="component" value="Unassembled WGS sequence"/>
</dbReference>
<evidence type="ECO:0000313" key="4">
    <source>
        <dbReference type="Proteomes" id="UP001221413"/>
    </source>
</evidence>
<feature type="region of interest" description="Disordered" evidence="1">
    <location>
        <begin position="625"/>
        <end position="652"/>
    </location>
</feature>
<feature type="compositionally biased region" description="Basic and acidic residues" evidence="1">
    <location>
        <begin position="387"/>
        <end position="398"/>
    </location>
</feature>
<feature type="signal peptide" evidence="2">
    <location>
        <begin position="1"/>
        <end position="29"/>
    </location>
</feature>
<evidence type="ECO:0000256" key="1">
    <source>
        <dbReference type="SAM" id="MobiDB-lite"/>
    </source>
</evidence>
<evidence type="ECO:0000313" key="3">
    <source>
        <dbReference type="EMBL" id="KAJ6260598.1"/>
    </source>
</evidence>
<protein>
    <submittedName>
        <fullName evidence="3">Uncharacterized protein</fullName>
    </submittedName>
</protein>
<comment type="caution">
    <text evidence="3">The sequence shown here is derived from an EMBL/GenBank/DDBJ whole genome shotgun (WGS) entry which is preliminary data.</text>
</comment>
<feature type="region of interest" description="Disordered" evidence="1">
    <location>
        <begin position="387"/>
        <end position="428"/>
    </location>
</feature>
<evidence type="ECO:0000256" key="2">
    <source>
        <dbReference type="SAM" id="SignalP"/>
    </source>
</evidence>
<sequence length="1011" mass="113312">MVHVMQQFKFMPKVLLFWILTQLVTLIAGAAVPDVHTDPSISGVLNREHYGLRIREVLDHIYGSPALRKRQDGSPTPSCREGGTPTFVDGNLLFCTYDTPVSMYNNAISDIHFNRTQEDVNGNPVYISDNTDTTFPEPSAKDDNAVAKRADVGGHLPELPNGWAWTNKACFGSGTWALSSTLETIRYKYCHMLSDLREVGTLRHVTFYYGFTNNGEYLGARLKAEDGNEIQVDTEFAPQGNAIPPNNINVVCLATCSGLIWRDCLGVLGARPRYLSTPPNDGGGDKKPPAGLSRNDPEYWEFIRSIKNPFIGSTIDYFIRSYELVGSKGTKLQFPDWQSSIVFTIPELPESLKGHEADADGIPLPPNTFIANSPSELRDLVAEIIERKRAEPDGRTEEDINSTPPAEPLPEPELEPKPETESVPAGRPLIRKVLRDYAHTVGGEAEPLDQSASQSLNAGSNGPGERPDFTELKSQIEKLHDDVSWFLLRSAEIEAVSPYLSHKQKYRARLEFAQAKKLLVKLRKRIEALHEIDSVFKQIRKRPAPGNTAATKRAPPELADDYLEGFEAGDRKFLKEFMATAADQTAKGDAGKRVQTEAAHSPTKFDSIWESGAFKTISDFMKGTPVSSDETKSFSSSRLRMPSSGSLGPTVDLGRFEDRMVQRVGEVMSDRLREMQDVIQDDIEGASKETTKFTERMQSLENLVHQLLRNQGAAKGAEGVVYNAESSGPASEDKDPLSPKQPLSHLNDYQRSSFRAEVDAWVKEIVEECIEELEDLQEDEEFDIVSDLEKSGLVRDMADRALAKVLASKKLQQMLDEAFDNFREDNDDLQYIVAKSVEESVKEVKEAPEYRRHKQLLKQILKKARYEQNGWSIDVTDPNMQHTYNYTLENLTLEIKRAAVAEMAPLPLLHEDYESAPSSMLSNLRFNIFTRFQDGSMYIELVSRSSKGIPLSLVKEASFMLGLVEPYKWTENCTTYVFLFVSYYDSEGHDRDPNTGNILWDDGIDVDMGPE</sequence>
<keyword evidence="4" id="KW-1185">Reference proteome</keyword>
<keyword evidence="2" id="KW-0732">Signal</keyword>
<feature type="compositionally biased region" description="Low complexity" evidence="1">
    <location>
        <begin position="633"/>
        <end position="648"/>
    </location>
</feature>
<gene>
    <name evidence="3" type="ORF">Dda_4824</name>
</gene>
<dbReference type="AlphaFoldDB" id="A0AAD6IXM1"/>
<proteinExistence type="predicted"/>
<reference evidence="3" key="1">
    <citation type="submission" date="2023-01" db="EMBL/GenBank/DDBJ databases">
        <title>The chitinases involved in constricting ring structure development in the nematode-trapping fungus Drechslerella dactyloides.</title>
        <authorList>
            <person name="Wang R."/>
            <person name="Zhang L."/>
            <person name="Tang P."/>
            <person name="Li S."/>
            <person name="Liang L."/>
        </authorList>
    </citation>
    <scope>NUCLEOTIDE SEQUENCE</scope>
    <source>
        <strain evidence="3">YMF1.00031</strain>
    </source>
</reference>
<feature type="compositionally biased region" description="Polar residues" evidence="1">
    <location>
        <begin position="450"/>
        <end position="460"/>
    </location>
</feature>
<feature type="region of interest" description="Disordered" evidence="1">
    <location>
        <begin position="443"/>
        <end position="469"/>
    </location>
</feature>
<dbReference type="EMBL" id="JAQGDS010000005">
    <property type="protein sequence ID" value="KAJ6260598.1"/>
    <property type="molecule type" value="Genomic_DNA"/>
</dbReference>
<name>A0AAD6IXM1_DREDA</name>